<evidence type="ECO:0000256" key="1">
    <source>
        <dbReference type="SAM" id="MobiDB-lite"/>
    </source>
</evidence>
<keyword evidence="3" id="KW-1185">Reference proteome</keyword>
<evidence type="ECO:0000313" key="2">
    <source>
        <dbReference type="EnsemblPlants" id="Solyc07g017340.1.1"/>
    </source>
</evidence>
<feature type="region of interest" description="Disordered" evidence="1">
    <location>
        <begin position="1"/>
        <end position="27"/>
    </location>
</feature>
<sequence>MLVHVCNAPSTKASENEKGKSIATGTAEERPVNKLKRPGSVEHLWVKNYFSFPTTAYQKNERY</sequence>
<protein>
    <submittedName>
        <fullName evidence="2">Uncharacterized protein</fullName>
    </submittedName>
</protein>
<dbReference type="Proteomes" id="UP000004994">
    <property type="component" value="Chromosome 7"/>
</dbReference>
<reference evidence="2" key="1">
    <citation type="journal article" date="2012" name="Nature">
        <title>The tomato genome sequence provides insights into fleshy fruit evolution.</title>
        <authorList>
            <consortium name="Tomato Genome Consortium"/>
        </authorList>
    </citation>
    <scope>NUCLEOTIDE SEQUENCE [LARGE SCALE GENOMIC DNA]</scope>
    <source>
        <strain evidence="2">cv. Heinz 1706</strain>
    </source>
</reference>
<dbReference type="HOGENOM" id="CLU_2890165_0_0_1"/>
<accession>K4CCF0</accession>
<name>K4CCF0_SOLLC</name>
<dbReference type="InParanoid" id="K4CCF0"/>
<dbReference type="AlphaFoldDB" id="K4CCF0"/>
<dbReference type="EnsemblPlants" id="Solyc07g017340.1.1">
    <property type="protein sequence ID" value="Solyc07g017340.1.1"/>
    <property type="gene ID" value="Solyc07g017340.1"/>
</dbReference>
<dbReference type="Gramene" id="Solyc07g017340.1.1">
    <property type="protein sequence ID" value="Solyc07g017340.1.1"/>
    <property type="gene ID" value="Solyc07g017340.1"/>
</dbReference>
<evidence type="ECO:0000313" key="3">
    <source>
        <dbReference type="Proteomes" id="UP000004994"/>
    </source>
</evidence>
<dbReference type="PaxDb" id="4081-Solyc07g017340.1.1"/>
<proteinExistence type="predicted"/>
<reference evidence="2" key="2">
    <citation type="submission" date="2015-06" db="UniProtKB">
        <authorList>
            <consortium name="EnsemblPlants"/>
        </authorList>
    </citation>
    <scope>IDENTIFICATION</scope>
    <source>
        <strain evidence="2">cv. Heinz 1706</strain>
    </source>
</reference>
<organism evidence="2">
    <name type="scientific">Solanum lycopersicum</name>
    <name type="common">Tomato</name>
    <name type="synonym">Lycopersicon esculentum</name>
    <dbReference type="NCBI Taxonomy" id="4081"/>
    <lineage>
        <taxon>Eukaryota</taxon>
        <taxon>Viridiplantae</taxon>
        <taxon>Streptophyta</taxon>
        <taxon>Embryophyta</taxon>
        <taxon>Tracheophyta</taxon>
        <taxon>Spermatophyta</taxon>
        <taxon>Magnoliopsida</taxon>
        <taxon>eudicotyledons</taxon>
        <taxon>Gunneridae</taxon>
        <taxon>Pentapetalae</taxon>
        <taxon>asterids</taxon>
        <taxon>lamiids</taxon>
        <taxon>Solanales</taxon>
        <taxon>Solanaceae</taxon>
        <taxon>Solanoideae</taxon>
        <taxon>Solaneae</taxon>
        <taxon>Solanum</taxon>
        <taxon>Solanum subgen. Lycopersicon</taxon>
    </lineage>
</organism>